<evidence type="ECO:0000256" key="3">
    <source>
        <dbReference type="SAM" id="Phobius"/>
    </source>
</evidence>
<dbReference type="EMBL" id="JAHHGZ010000025">
    <property type="protein sequence ID" value="MBW4669878.1"/>
    <property type="molecule type" value="Genomic_DNA"/>
</dbReference>
<dbReference type="InterPro" id="IPR011009">
    <property type="entry name" value="Kinase-like_dom_sf"/>
</dbReference>
<evidence type="ECO:0000256" key="1">
    <source>
        <dbReference type="ARBA" id="ARBA00022741"/>
    </source>
</evidence>
<dbReference type="PROSITE" id="PS00108">
    <property type="entry name" value="PROTEIN_KINASE_ST"/>
    <property type="match status" value="1"/>
</dbReference>
<sequence>MLEPKQILQNRYQLQHQLSNNAARQTWLAKDLEATEGSENALVVVKLLAFGGTVQWDDLKLFEREAQILKQLDYPRIPKYIDYFSIDDRLLWFGLVQQYIPGESLKEQLTQGKRFSEKQVKKIAIEVLEILRDLHELNPAVLHRDIKPSNLICGKDNQIYLVDFGAVQDKAAKEGATFTVVGTYGYAPMEQFGGRAVPASDLYALGASIIHLLTGIAPADLPVQDLRIQFSQKTNINSSFKNWLEQITEPSVERRFSSATQALEALKANRLPSAILRSIRQPISSLVQISKSAKELSIKLPRRSKSEIEVIGSTVTILFLLFLGIMLMSGLSAVFFNAPLITLGVLLTLFLIWWSIIDNLVLSIWGHQRVVITKDFFAVEFWLFKFCRSRRVGKTTDIQDVFQSVLRIGSKNAFKIESGEDKEMVTIQTGTKRYSFGVGLSAIECVWLAQEIKDWLRSNGQ</sequence>
<keyword evidence="5" id="KW-0808">Transferase</keyword>
<evidence type="ECO:0000256" key="2">
    <source>
        <dbReference type="ARBA" id="ARBA00022840"/>
    </source>
</evidence>
<protein>
    <submittedName>
        <fullName evidence="5">Serine/threonine protein kinase</fullName>
    </submittedName>
</protein>
<comment type="caution">
    <text evidence="5">The sequence shown here is derived from an EMBL/GenBank/DDBJ whole genome shotgun (WGS) entry which is preliminary data.</text>
</comment>
<feature type="transmembrane region" description="Helical" evidence="3">
    <location>
        <begin position="334"/>
        <end position="354"/>
    </location>
</feature>
<keyword evidence="3" id="KW-1133">Transmembrane helix</keyword>
<feature type="transmembrane region" description="Helical" evidence="3">
    <location>
        <begin position="308"/>
        <end position="328"/>
    </location>
</feature>
<evidence type="ECO:0000259" key="4">
    <source>
        <dbReference type="PROSITE" id="PS50011"/>
    </source>
</evidence>
<proteinExistence type="predicted"/>
<keyword evidence="3" id="KW-0812">Transmembrane</keyword>
<keyword evidence="5" id="KW-0418">Kinase</keyword>
<name>A0A951QRJ9_9CYAN</name>
<dbReference type="Proteomes" id="UP000729701">
    <property type="component" value="Unassembled WGS sequence"/>
</dbReference>
<evidence type="ECO:0000313" key="6">
    <source>
        <dbReference type="Proteomes" id="UP000729701"/>
    </source>
</evidence>
<dbReference type="AlphaFoldDB" id="A0A951QRJ9"/>
<dbReference type="PROSITE" id="PS50011">
    <property type="entry name" value="PROTEIN_KINASE_DOM"/>
    <property type="match status" value="1"/>
</dbReference>
<keyword evidence="1" id="KW-0547">Nucleotide-binding</keyword>
<organism evidence="5 6">
    <name type="scientific">Cyanomargarita calcarea GSE-NOS-MK-12-04C</name>
    <dbReference type="NCBI Taxonomy" id="2839659"/>
    <lineage>
        <taxon>Bacteria</taxon>
        <taxon>Bacillati</taxon>
        <taxon>Cyanobacteriota</taxon>
        <taxon>Cyanophyceae</taxon>
        <taxon>Nostocales</taxon>
        <taxon>Cyanomargaritaceae</taxon>
        <taxon>Cyanomargarita</taxon>
    </lineage>
</organism>
<reference evidence="5" key="2">
    <citation type="journal article" date="2022" name="Microbiol. Resour. Announc.">
        <title>Metagenome Sequencing to Explore Phylogenomics of Terrestrial Cyanobacteria.</title>
        <authorList>
            <person name="Ward R.D."/>
            <person name="Stajich J.E."/>
            <person name="Johansen J.R."/>
            <person name="Huntemann M."/>
            <person name="Clum A."/>
            <person name="Foster B."/>
            <person name="Foster B."/>
            <person name="Roux S."/>
            <person name="Palaniappan K."/>
            <person name="Varghese N."/>
            <person name="Mukherjee S."/>
            <person name="Reddy T.B.K."/>
            <person name="Daum C."/>
            <person name="Copeland A."/>
            <person name="Chen I.A."/>
            <person name="Ivanova N.N."/>
            <person name="Kyrpides N.C."/>
            <person name="Shapiro N."/>
            <person name="Eloe-Fadrosh E.A."/>
            <person name="Pietrasiak N."/>
        </authorList>
    </citation>
    <scope>NUCLEOTIDE SEQUENCE</scope>
    <source>
        <strain evidence="5">GSE-NOS-MK-12-04C</strain>
    </source>
</reference>
<dbReference type="InterPro" id="IPR000719">
    <property type="entry name" value="Prot_kinase_dom"/>
</dbReference>
<keyword evidence="3" id="KW-0472">Membrane</keyword>
<dbReference type="CDD" id="cd14014">
    <property type="entry name" value="STKc_PknB_like"/>
    <property type="match status" value="1"/>
</dbReference>
<dbReference type="SUPFAM" id="SSF56112">
    <property type="entry name" value="Protein kinase-like (PK-like)"/>
    <property type="match status" value="1"/>
</dbReference>
<reference evidence="5" key="1">
    <citation type="submission" date="2021-05" db="EMBL/GenBank/DDBJ databases">
        <authorList>
            <person name="Pietrasiak N."/>
            <person name="Ward R."/>
            <person name="Stajich J.E."/>
            <person name="Kurbessoian T."/>
        </authorList>
    </citation>
    <scope>NUCLEOTIDE SEQUENCE</scope>
    <source>
        <strain evidence="5">GSE-NOS-MK-12-04C</strain>
    </source>
</reference>
<dbReference type="GO" id="GO:0005524">
    <property type="term" value="F:ATP binding"/>
    <property type="evidence" value="ECO:0007669"/>
    <property type="project" value="UniProtKB-KW"/>
</dbReference>
<accession>A0A951QRJ9</accession>
<dbReference type="PANTHER" id="PTHR24363">
    <property type="entry name" value="SERINE/THREONINE PROTEIN KINASE"/>
    <property type="match status" value="1"/>
</dbReference>
<keyword evidence="5" id="KW-0723">Serine/threonine-protein kinase</keyword>
<dbReference type="Pfam" id="PF00069">
    <property type="entry name" value="Pkinase"/>
    <property type="match status" value="1"/>
</dbReference>
<gene>
    <name evidence="5" type="ORF">KME60_21305</name>
</gene>
<dbReference type="SMART" id="SM00220">
    <property type="entry name" value="S_TKc"/>
    <property type="match status" value="1"/>
</dbReference>
<dbReference type="Gene3D" id="1.10.510.10">
    <property type="entry name" value="Transferase(Phosphotransferase) domain 1"/>
    <property type="match status" value="1"/>
</dbReference>
<dbReference type="GO" id="GO:0004674">
    <property type="term" value="F:protein serine/threonine kinase activity"/>
    <property type="evidence" value="ECO:0007669"/>
    <property type="project" value="UniProtKB-KW"/>
</dbReference>
<feature type="domain" description="Protein kinase" evidence="4">
    <location>
        <begin position="12"/>
        <end position="276"/>
    </location>
</feature>
<evidence type="ECO:0000313" key="5">
    <source>
        <dbReference type="EMBL" id="MBW4669878.1"/>
    </source>
</evidence>
<keyword evidence="2" id="KW-0067">ATP-binding</keyword>
<dbReference type="InterPro" id="IPR008271">
    <property type="entry name" value="Ser/Thr_kinase_AS"/>
</dbReference>
<dbReference type="PANTHER" id="PTHR24363:SF7">
    <property type="entry name" value="SERINE_THREONINE-PROTEIN KINASE-LIKE PROTEIN E"/>
    <property type="match status" value="1"/>
</dbReference>